<organism evidence="1 2">
    <name type="scientific">Gangjinia marincola</name>
    <dbReference type="NCBI Taxonomy" id="578463"/>
    <lineage>
        <taxon>Bacteria</taxon>
        <taxon>Pseudomonadati</taxon>
        <taxon>Bacteroidota</taxon>
        <taxon>Flavobacteriia</taxon>
        <taxon>Flavobacteriales</taxon>
        <taxon>Flavobacteriaceae</taxon>
        <taxon>Gangjinia</taxon>
    </lineage>
</organism>
<reference evidence="2" key="1">
    <citation type="journal article" date="2019" name="Int. J. Syst. Evol. Microbiol.">
        <title>The Global Catalogue of Microorganisms (GCM) 10K type strain sequencing project: providing services to taxonomists for standard genome sequencing and annotation.</title>
        <authorList>
            <consortium name="The Broad Institute Genomics Platform"/>
            <consortium name="The Broad Institute Genome Sequencing Center for Infectious Disease"/>
            <person name="Wu L."/>
            <person name="Ma J."/>
        </authorList>
    </citation>
    <scope>NUCLEOTIDE SEQUENCE [LARGE SCALE GENOMIC DNA]</scope>
    <source>
        <strain evidence="2">JCM 16082</strain>
    </source>
</reference>
<sequence length="74" mass="8778">MNIHEEKIALVKELLEIKDPSILSEIKNILHQNDRNDFWDDLTDEQKSEINQARDQIKNGNTTDFESFMNLHRP</sequence>
<protein>
    <recommendedName>
        <fullName evidence="3">Addiction module component</fullName>
    </recommendedName>
</protein>
<accession>A0ABP3XNJ0</accession>
<proteinExistence type="predicted"/>
<evidence type="ECO:0000313" key="2">
    <source>
        <dbReference type="Proteomes" id="UP001500507"/>
    </source>
</evidence>
<evidence type="ECO:0008006" key="3">
    <source>
        <dbReference type="Google" id="ProtNLM"/>
    </source>
</evidence>
<dbReference type="RefSeq" id="WP_343762238.1">
    <property type="nucleotide sequence ID" value="NZ_BAAAFG010000001.1"/>
</dbReference>
<comment type="caution">
    <text evidence="1">The sequence shown here is derived from an EMBL/GenBank/DDBJ whole genome shotgun (WGS) entry which is preliminary data.</text>
</comment>
<dbReference type="Proteomes" id="UP001500507">
    <property type="component" value="Unassembled WGS sequence"/>
</dbReference>
<dbReference type="EMBL" id="BAAAFG010000001">
    <property type="protein sequence ID" value="GAA0870883.1"/>
    <property type="molecule type" value="Genomic_DNA"/>
</dbReference>
<keyword evidence="2" id="KW-1185">Reference proteome</keyword>
<evidence type="ECO:0000313" key="1">
    <source>
        <dbReference type="EMBL" id="GAA0870883.1"/>
    </source>
</evidence>
<name>A0ABP3XNJ0_9FLAO</name>
<gene>
    <name evidence="1" type="ORF">GCM10009117_00280</name>
</gene>